<feature type="domain" description="HAMP" evidence="16">
    <location>
        <begin position="192"/>
        <end position="244"/>
    </location>
</feature>
<evidence type="ECO:0000313" key="17">
    <source>
        <dbReference type="EMBL" id="MCM1988677.1"/>
    </source>
</evidence>
<evidence type="ECO:0000313" key="18">
    <source>
        <dbReference type="Proteomes" id="UP001056429"/>
    </source>
</evidence>
<keyword evidence="7 14" id="KW-0812">Transmembrane</keyword>
<dbReference type="InterPro" id="IPR004358">
    <property type="entry name" value="Sig_transdc_His_kin-like_C"/>
</dbReference>
<keyword evidence="12" id="KW-0902">Two-component regulatory system</keyword>
<feature type="transmembrane region" description="Helical" evidence="14">
    <location>
        <begin position="171"/>
        <end position="189"/>
    </location>
</feature>
<evidence type="ECO:0000256" key="13">
    <source>
        <dbReference type="ARBA" id="ARBA00023136"/>
    </source>
</evidence>
<comment type="subcellular location">
    <subcellularLocation>
        <location evidence="2">Cell membrane</location>
        <topology evidence="2">Multi-pass membrane protein</topology>
    </subcellularLocation>
</comment>
<dbReference type="Gene3D" id="3.30.565.10">
    <property type="entry name" value="Histidine kinase-like ATPase, C-terminal domain"/>
    <property type="match status" value="1"/>
</dbReference>
<keyword evidence="10" id="KW-0067">ATP-binding</keyword>
<dbReference type="SMART" id="SM00304">
    <property type="entry name" value="HAMP"/>
    <property type="match status" value="1"/>
</dbReference>
<keyword evidence="18" id="KW-1185">Reference proteome</keyword>
<evidence type="ECO:0000256" key="10">
    <source>
        <dbReference type="ARBA" id="ARBA00022840"/>
    </source>
</evidence>
<dbReference type="SUPFAM" id="SSF158472">
    <property type="entry name" value="HAMP domain-like"/>
    <property type="match status" value="1"/>
</dbReference>
<dbReference type="PANTHER" id="PTHR45528">
    <property type="entry name" value="SENSOR HISTIDINE KINASE CPXA"/>
    <property type="match status" value="1"/>
</dbReference>
<evidence type="ECO:0000256" key="3">
    <source>
        <dbReference type="ARBA" id="ARBA00012438"/>
    </source>
</evidence>
<dbReference type="Pfam" id="PF00512">
    <property type="entry name" value="HisKA"/>
    <property type="match status" value="1"/>
</dbReference>
<keyword evidence="11 14" id="KW-1133">Transmembrane helix</keyword>
<reference evidence="17" key="1">
    <citation type="journal article" date="2021" name="mSystems">
        <title>Bacteria and Archaea Synergistically Convert Glycine Betaine to Biogenic Methane in the Formosa Cold Seep of the South China Sea.</title>
        <authorList>
            <person name="Li L."/>
            <person name="Zhang W."/>
            <person name="Zhang S."/>
            <person name="Song L."/>
            <person name="Sun Q."/>
            <person name="Zhang H."/>
            <person name="Xiang H."/>
            <person name="Dong X."/>
        </authorList>
    </citation>
    <scope>NUCLEOTIDE SEQUENCE</scope>
    <source>
        <strain evidence="17">ZWT</strain>
    </source>
</reference>
<dbReference type="Pfam" id="PF00672">
    <property type="entry name" value="HAMP"/>
    <property type="match status" value="1"/>
</dbReference>
<keyword evidence="4" id="KW-1003">Cell membrane</keyword>
<accession>A0A9J6NYF8</accession>
<dbReference type="SUPFAM" id="SSF47384">
    <property type="entry name" value="Homodimeric domain of signal transducing histidine kinase"/>
    <property type="match status" value="1"/>
</dbReference>
<comment type="catalytic activity">
    <reaction evidence="1">
        <text>ATP + protein L-histidine = ADP + protein N-phospho-L-histidine.</text>
        <dbReference type="EC" id="2.7.13.3"/>
    </reaction>
</comment>
<organism evidence="17 18">
    <name type="scientific">Oceanirhabdus seepicola</name>
    <dbReference type="NCBI Taxonomy" id="2828781"/>
    <lineage>
        <taxon>Bacteria</taxon>
        <taxon>Bacillati</taxon>
        <taxon>Bacillota</taxon>
        <taxon>Clostridia</taxon>
        <taxon>Eubacteriales</taxon>
        <taxon>Clostridiaceae</taxon>
        <taxon>Oceanirhabdus</taxon>
    </lineage>
</organism>
<evidence type="ECO:0000259" key="16">
    <source>
        <dbReference type="PROSITE" id="PS50885"/>
    </source>
</evidence>
<proteinExistence type="predicted"/>
<dbReference type="SUPFAM" id="SSF55874">
    <property type="entry name" value="ATPase domain of HSP90 chaperone/DNA topoisomerase II/histidine kinase"/>
    <property type="match status" value="1"/>
</dbReference>
<keyword evidence="13 14" id="KW-0472">Membrane</keyword>
<evidence type="ECO:0000256" key="8">
    <source>
        <dbReference type="ARBA" id="ARBA00022741"/>
    </source>
</evidence>
<keyword evidence="5" id="KW-0597">Phosphoprotein</keyword>
<dbReference type="CDD" id="cd00082">
    <property type="entry name" value="HisKA"/>
    <property type="match status" value="1"/>
</dbReference>
<dbReference type="GO" id="GO:0000155">
    <property type="term" value="F:phosphorelay sensor kinase activity"/>
    <property type="evidence" value="ECO:0007669"/>
    <property type="project" value="InterPro"/>
</dbReference>
<dbReference type="PANTHER" id="PTHR45528:SF1">
    <property type="entry name" value="SENSOR HISTIDINE KINASE CPXA"/>
    <property type="match status" value="1"/>
</dbReference>
<feature type="domain" description="Histidine kinase" evidence="15">
    <location>
        <begin position="273"/>
        <end position="489"/>
    </location>
</feature>
<dbReference type="InterPro" id="IPR005467">
    <property type="entry name" value="His_kinase_dom"/>
</dbReference>
<dbReference type="Proteomes" id="UP001056429">
    <property type="component" value="Unassembled WGS sequence"/>
</dbReference>
<dbReference type="EMBL" id="JAGSOJ010000001">
    <property type="protein sequence ID" value="MCM1988677.1"/>
    <property type="molecule type" value="Genomic_DNA"/>
</dbReference>
<dbReference type="Gene3D" id="1.10.287.130">
    <property type="match status" value="1"/>
</dbReference>
<evidence type="ECO:0000256" key="11">
    <source>
        <dbReference type="ARBA" id="ARBA00022989"/>
    </source>
</evidence>
<evidence type="ECO:0000256" key="9">
    <source>
        <dbReference type="ARBA" id="ARBA00022777"/>
    </source>
</evidence>
<keyword evidence="8" id="KW-0547">Nucleotide-binding</keyword>
<evidence type="ECO:0000259" key="15">
    <source>
        <dbReference type="PROSITE" id="PS50109"/>
    </source>
</evidence>
<protein>
    <recommendedName>
        <fullName evidence="3">histidine kinase</fullName>
        <ecNumber evidence="3">2.7.13.3</ecNumber>
    </recommendedName>
</protein>
<evidence type="ECO:0000256" key="2">
    <source>
        <dbReference type="ARBA" id="ARBA00004651"/>
    </source>
</evidence>
<dbReference type="InterPro" id="IPR036890">
    <property type="entry name" value="HATPase_C_sf"/>
</dbReference>
<keyword evidence="9" id="KW-0418">Kinase</keyword>
<dbReference type="GO" id="GO:0005886">
    <property type="term" value="C:plasma membrane"/>
    <property type="evidence" value="ECO:0007669"/>
    <property type="project" value="UniProtKB-SubCell"/>
</dbReference>
<dbReference type="InterPro" id="IPR050398">
    <property type="entry name" value="HssS/ArlS-like"/>
</dbReference>
<evidence type="ECO:0000256" key="6">
    <source>
        <dbReference type="ARBA" id="ARBA00022679"/>
    </source>
</evidence>
<dbReference type="CDD" id="cd06225">
    <property type="entry name" value="HAMP"/>
    <property type="match status" value="1"/>
</dbReference>
<gene>
    <name evidence="17" type="ORF">KDK92_02920</name>
</gene>
<dbReference type="SMART" id="SM00387">
    <property type="entry name" value="HATPase_c"/>
    <property type="match status" value="1"/>
</dbReference>
<evidence type="ECO:0000256" key="7">
    <source>
        <dbReference type="ARBA" id="ARBA00022692"/>
    </source>
</evidence>
<dbReference type="InterPro" id="IPR003660">
    <property type="entry name" value="HAMP_dom"/>
</dbReference>
<dbReference type="AlphaFoldDB" id="A0A9J6NYF8"/>
<evidence type="ECO:0000256" key="5">
    <source>
        <dbReference type="ARBA" id="ARBA00022553"/>
    </source>
</evidence>
<dbReference type="InterPro" id="IPR003594">
    <property type="entry name" value="HATPase_dom"/>
</dbReference>
<dbReference type="SMART" id="SM00388">
    <property type="entry name" value="HisKA"/>
    <property type="match status" value="1"/>
</dbReference>
<name>A0A9J6NYF8_9CLOT</name>
<dbReference type="PROSITE" id="PS50885">
    <property type="entry name" value="HAMP"/>
    <property type="match status" value="1"/>
</dbReference>
<dbReference type="PROSITE" id="PS50109">
    <property type="entry name" value="HIS_KIN"/>
    <property type="match status" value="1"/>
</dbReference>
<dbReference type="GO" id="GO:0005524">
    <property type="term" value="F:ATP binding"/>
    <property type="evidence" value="ECO:0007669"/>
    <property type="project" value="UniProtKB-KW"/>
</dbReference>
<dbReference type="Gene3D" id="6.10.340.10">
    <property type="match status" value="1"/>
</dbReference>
<dbReference type="InterPro" id="IPR036097">
    <property type="entry name" value="HisK_dim/P_sf"/>
</dbReference>
<comment type="caution">
    <text evidence="17">The sequence shown here is derived from an EMBL/GenBank/DDBJ whole genome shotgun (WGS) entry which is preliminary data.</text>
</comment>
<evidence type="ECO:0000256" key="12">
    <source>
        <dbReference type="ARBA" id="ARBA00023012"/>
    </source>
</evidence>
<dbReference type="PRINTS" id="PR00344">
    <property type="entry name" value="BCTRLSENSOR"/>
</dbReference>
<sequence>MKSIKAKLFIQITVMVLSFVCLFSLINTIFYRNYYMYKKEKSLMEISGNISKAYNDDYNEVKDIMEYFENKENAFIVITDSDGSLKYSTLDRIREDIKGGGKPRLIPPLLSSDKVIDTKIIDDKRERYIVRDKNMQVDFLVINEIMSNGDQLSIRVPLEAFKESVIITNQFALAVGIVIIILGVIWAYYLSKRFTKPILELNEIAQKMSQLNFEETVDIKHQDEVGQLGHSINNLSNRLEVTINELNDKNCMLEDEIKIKQEIDETRKEFIYAVSHELKTPIALIRGYADALRLDIMENPQDKDFYCDVIVDESCRMDSIVKELMSLLEMESGEYKLEKSNIDIYTLIDYDIAKFSNILKEKNIKVEFENKGNLEVLVDPMKIEQVIVNYLNNAINHVDNNKNIKITIEEKKDTVRVSVFNSGKNIEENQLKKIWQHFYKVDKARARQYGGSGLGLSIVKAVQTLHGNDFGVFNVPDGVVFWFDLEKANNM</sequence>
<evidence type="ECO:0000256" key="1">
    <source>
        <dbReference type="ARBA" id="ARBA00000085"/>
    </source>
</evidence>
<evidence type="ECO:0000256" key="14">
    <source>
        <dbReference type="SAM" id="Phobius"/>
    </source>
</evidence>
<feature type="transmembrane region" description="Helical" evidence="14">
    <location>
        <begin position="12"/>
        <end position="31"/>
    </location>
</feature>
<dbReference type="EC" id="2.7.13.3" evidence="3"/>
<evidence type="ECO:0000256" key="4">
    <source>
        <dbReference type="ARBA" id="ARBA00022475"/>
    </source>
</evidence>
<dbReference type="Pfam" id="PF02518">
    <property type="entry name" value="HATPase_c"/>
    <property type="match status" value="1"/>
</dbReference>
<reference evidence="17" key="2">
    <citation type="submission" date="2021-04" db="EMBL/GenBank/DDBJ databases">
        <authorList>
            <person name="Dong X."/>
        </authorList>
    </citation>
    <scope>NUCLEOTIDE SEQUENCE</scope>
    <source>
        <strain evidence="17">ZWT</strain>
    </source>
</reference>
<keyword evidence="6" id="KW-0808">Transferase</keyword>
<dbReference type="InterPro" id="IPR003661">
    <property type="entry name" value="HisK_dim/P_dom"/>
</dbReference>
<dbReference type="RefSeq" id="WP_250857548.1">
    <property type="nucleotide sequence ID" value="NZ_JAGSOJ010000001.1"/>
</dbReference>